<keyword evidence="6 8" id="KW-0129">CBS domain</keyword>
<comment type="subcellular location">
    <subcellularLocation>
        <location evidence="1">Membrane</location>
        <topology evidence="1">Multi-pass membrane protein</topology>
    </subcellularLocation>
</comment>
<dbReference type="FunFam" id="3.10.580.10:FF:000002">
    <property type="entry name" value="Magnesium/cobalt efflux protein CorC"/>
    <property type="match status" value="1"/>
</dbReference>
<dbReference type="Pfam" id="PF01595">
    <property type="entry name" value="CNNM"/>
    <property type="match status" value="1"/>
</dbReference>
<keyword evidence="5 9" id="KW-1133">Transmembrane helix</keyword>
<dbReference type="CDD" id="cd04590">
    <property type="entry name" value="CBS_pair_CorC_HlyC_assoc"/>
    <property type="match status" value="1"/>
</dbReference>
<feature type="transmembrane region" description="Helical" evidence="11">
    <location>
        <begin position="131"/>
        <end position="156"/>
    </location>
</feature>
<evidence type="ECO:0000256" key="3">
    <source>
        <dbReference type="ARBA" id="ARBA00022692"/>
    </source>
</evidence>
<feature type="compositionally biased region" description="Basic and acidic residues" evidence="10">
    <location>
        <begin position="428"/>
        <end position="443"/>
    </location>
</feature>
<feature type="transmembrane region" description="Helical" evidence="11">
    <location>
        <begin position="6"/>
        <end position="29"/>
    </location>
</feature>
<evidence type="ECO:0000256" key="1">
    <source>
        <dbReference type="ARBA" id="ARBA00004141"/>
    </source>
</evidence>
<dbReference type="InterPro" id="IPR000644">
    <property type="entry name" value="CBS_dom"/>
</dbReference>
<dbReference type="PANTHER" id="PTHR22777">
    <property type="entry name" value="HEMOLYSIN-RELATED"/>
    <property type="match status" value="1"/>
</dbReference>
<dbReference type="InterPro" id="IPR005170">
    <property type="entry name" value="Transptr-assoc_dom"/>
</dbReference>
<sequence length="449" mass="50565">MDSSSVLQFIFLIVLIALSAFFSSAETALTTVNRVRVRTLIDEGNRRAAVLQKVLDNYSKMLSSILIGNNVVNLSASALTTTLAMKLWGNYAVSIATGVLTLVVLLCGEIVPKNAATLNAEKISLAYARIIYYLMKLLTPLIYIVDRLSIGIMFLLHVDPNKKKDQITESELKTYVDVSHEDGVIESEEREMIYNVFDFSDAVAKDIMIPRIDMSTINVEAGYEELLGVFKEYMYTRIPVYQDDNDNIIGLVNIKDFILVEDRENFKITDILRDAYYTYEFKKTADLMIEMREKRFNVAFVLNEYGSCVGMITLEDLLEEIVGEIRDEYDADEDELIQEIGERQYLVEGGMKLDDINDALGTELESEDYDSIGGIIIEILDRMPVPGDEVTTEAGIMLRAENVQQNRITKVLMTLPEPPAPQEDEGDGNGRDSFFDKGGREENSGDQQS</sequence>
<evidence type="ECO:0000256" key="8">
    <source>
        <dbReference type="PROSITE-ProRule" id="PRU00703"/>
    </source>
</evidence>
<gene>
    <name evidence="14" type="ORF">FYJ45_09435</name>
</gene>
<dbReference type="GO" id="GO:0050660">
    <property type="term" value="F:flavin adenine dinucleotide binding"/>
    <property type="evidence" value="ECO:0007669"/>
    <property type="project" value="InterPro"/>
</dbReference>
<feature type="region of interest" description="Disordered" evidence="10">
    <location>
        <begin position="415"/>
        <end position="449"/>
    </location>
</feature>
<keyword evidence="15" id="KW-1185">Reference proteome</keyword>
<dbReference type="Proteomes" id="UP000436047">
    <property type="component" value="Unassembled WGS sequence"/>
</dbReference>
<proteinExistence type="inferred from homology"/>
<keyword evidence="4" id="KW-0677">Repeat</keyword>
<feature type="domain" description="CNNM transmembrane" evidence="13">
    <location>
        <begin position="1"/>
        <end position="189"/>
    </location>
</feature>
<dbReference type="SUPFAM" id="SSF56176">
    <property type="entry name" value="FAD-binding/transporter-associated domain-like"/>
    <property type="match status" value="1"/>
</dbReference>
<dbReference type="PROSITE" id="PS51371">
    <property type="entry name" value="CBS"/>
    <property type="match status" value="2"/>
</dbReference>
<dbReference type="GeneID" id="86053277"/>
<dbReference type="Gene3D" id="3.30.465.10">
    <property type="match status" value="1"/>
</dbReference>
<evidence type="ECO:0000256" key="4">
    <source>
        <dbReference type="ARBA" id="ARBA00022737"/>
    </source>
</evidence>
<evidence type="ECO:0000256" key="9">
    <source>
        <dbReference type="PROSITE-ProRule" id="PRU01193"/>
    </source>
</evidence>
<dbReference type="InterPro" id="IPR016169">
    <property type="entry name" value="FAD-bd_PCMH_sub2"/>
</dbReference>
<evidence type="ECO:0000256" key="6">
    <source>
        <dbReference type="ARBA" id="ARBA00023122"/>
    </source>
</evidence>
<dbReference type="SMART" id="SM01091">
    <property type="entry name" value="CorC_HlyC"/>
    <property type="match status" value="1"/>
</dbReference>
<evidence type="ECO:0000259" key="13">
    <source>
        <dbReference type="PROSITE" id="PS51846"/>
    </source>
</evidence>
<evidence type="ECO:0000256" key="11">
    <source>
        <dbReference type="SAM" id="Phobius"/>
    </source>
</evidence>
<evidence type="ECO:0000256" key="2">
    <source>
        <dbReference type="ARBA" id="ARBA00006337"/>
    </source>
</evidence>
<dbReference type="Pfam" id="PF03471">
    <property type="entry name" value="CorC_HlyC"/>
    <property type="match status" value="1"/>
</dbReference>
<name>A0A6N7WGE6_9FIRM</name>
<dbReference type="Pfam" id="PF00571">
    <property type="entry name" value="CBS"/>
    <property type="match status" value="2"/>
</dbReference>
<protein>
    <submittedName>
        <fullName evidence="14">HlyC/CorC family transporter</fullName>
    </submittedName>
</protein>
<keyword evidence="7 9" id="KW-0472">Membrane</keyword>
<comment type="caution">
    <text evidence="14">The sequence shown here is derived from an EMBL/GenBank/DDBJ whole genome shotgun (WGS) entry which is preliminary data.</text>
</comment>
<dbReference type="PROSITE" id="PS51846">
    <property type="entry name" value="CNNM"/>
    <property type="match status" value="1"/>
</dbReference>
<dbReference type="PANTHER" id="PTHR22777:SF17">
    <property type="entry name" value="UPF0053 PROTEIN SLL0260"/>
    <property type="match status" value="1"/>
</dbReference>
<dbReference type="InterPro" id="IPR036318">
    <property type="entry name" value="FAD-bd_PCMH-like_sf"/>
</dbReference>
<feature type="transmembrane region" description="Helical" evidence="11">
    <location>
        <begin position="91"/>
        <end position="111"/>
    </location>
</feature>
<evidence type="ECO:0000313" key="14">
    <source>
        <dbReference type="EMBL" id="MSS88510.1"/>
    </source>
</evidence>
<reference evidence="14 15" key="1">
    <citation type="submission" date="2019-08" db="EMBL/GenBank/DDBJ databases">
        <title>In-depth cultivation of the pig gut microbiome towards novel bacterial diversity and tailored functional studies.</title>
        <authorList>
            <person name="Wylensek D."/>
            <person name="Hitch T.C.A."/>
            <person name="Clavel T."/>
        </authorList>
    </citation>
    <scope>NUCLEOTIDE SEQUENCE [LARGE SCALE GENOMIC DNA]</scope>
    <source>
        <strain evidence="14 15">WCA-389-WT-23B</strain>
    </source>
</reference>
<accession>A0A6N7WGE6</accession>
<dbReference type="SUPFAM" id="SSF54631">
    <property type="entry name" value="CBS-domain pair"/>
    <property type="match status" value="1"/>
</dbReference>
<dbReference type="AlphaFoldDB" id="A0A6N7WGE6"/>
<comment type="similarity">
    <text evidence="2">Belongs to the UPF0053 family.</text>
</comment>
<keyword evidence="3 9" id="KW-0812">Transmembrane</keyword>
<feature type="domain" description="CBS" evidence="12">
    <location>
        <begin position="208"/>
        <end position="268"/>
    </location>
</feature>
<dbReference type="GO" id="GO:0005886">
    <property type="term" value="C:plasma membrane"/>
    <property type="evidence" value="ECO:0007669"/>
    <property type="project" value="TreeGrafter"/>
</dbReference>
<evidence type="ECO:0000259" key="12">
    <source>
        <dbReference type="PROSITE" id="PS51371"/>
    </source>
</evidence>
<dbReference type="RefSeq" id="WP_276891798.1">
    <property type="nucleotide sequence ID" value="NZ_JAXDZL010000145.1"/>
</dbReference>
<dbReference type="InterPro" id="IPR046342">
    <property type="entry name" value="CBS_dom_sf"/>
</dbReference>
<dbReference type="EMBL" id="VUMI01000012">
    <property type="protein sequence ID" value="MSS88510.1"/>
    <property type="molecule type" value="Genomic_DNA"/>
</dbReference>
<evidence type="ECO:0000313" key="15">
    <source>
        <dbReference type="Proteomes" id="UP000436047"/>
    </source>
</evidence>
<dbReference type="Gene3D" id="3.10.580.10">
    <property type="entry name" value="CBS-domain"/>
    <property type="match status" value="1"/>
</dbReference>
<evidence type="ECO:0000256" key="5">
    <source>
        <dbReference type="ARBA" id="ARBA00022989"/>
    </source>
</evidence>
<organism evidence="14 15">
    <name type="scientific">Eisenbergiella porci</name>
    <dbReference type="NCBI Taxonomy" id="2652274"/>
    <lineage>
        <taxon>Bacteria</taxon>
        <taxon>Bacillati</taxon>
        <taxon>Bacillota</taxon>
        <taxon>Clostridia</taxon>
        <taxon>Lachnospirales</taxon>
        <taxon>Lachnospiraceae</taxon>
        <taxon>Eisenbergiella</taxon>
    </lineage>
</organism>
<evidence type="ECO:0000256" key="7">
    <source>
        <dbReference type="ARBA" id="ARBA00023136"/>
    </source>
</evidence>
<feature type="domain" description="CBS" evidence="12">
    <location>
        <begin position="271"/>
        <end position="328"/>
    </location>
</feature>
<dbReference type="InterPro" id="IPR002550">
    <property type="entry name" value="CNNM"/>
</dbReference>
<dbReference type="InterPro" id="IPR044751">
    <property type="entry name" value="Ion_transp-like_CBS"/>
</dbReference>
<feature type="transmembrane region" description="Helical" evidence="11">
    <location>
        <begin position="61"/>
        <end position="85"/>
    </location>
</feature>
<evidence type="ECO:0000256" key="10">
    <source>
        <dbReference type="SAM" id="MobiDB-lite"/>
    </source>
</evidence>